<dbReference type="HOGENOM" id="CLU_1456696_0_0_1"/>
<accession>A0A0E0KD41</accession>
<evidence type="ECO:0008006" key="3">
    <source>
        <dbReference type="Google" id="ProtNLM"/>
    </source>
</evidence>
<dbReference type="InterPro" id="IPR012340">
    <property type="entry name" value="NA-bd_OB-fold"/>
</dbReference>
<dbReference type="eggNOG" id="ENOG502RRRM">
    <property type="taxonomic scope" value="Eukaryota"/>
</dbReference>
<dbReference type="Proteomes" id="UP000026962">
    <property type="component" value="Chromosome 3"/>
</dbReference>
<protein>
    <recommendedName>
        <fullName evidence="3">DUF223 domain-containing protein</fullName>
    </recommendedName>
</protein>
<proteinExistence type="predicted"/>
<keyword evidence="2" id="KW-1185">Reference proteome</keyword>
<dbReference type="STRING" id="4537.A0A0E0KD41"/>
<dbReference type="EnsemblPlants" id="OPUNC03G15110.1">
    <property type="protein sequence ID" value="OPUNC03G15110.1"/>
    <property type="gene ID" value="OPUNC03G15110"/>
</dbReference>
<dbReference type="Gene3D" id="2.40.50.140">
    <property type="entry name" value="Nucleic acid-binding proteins"/>
    <property type="match status" value="1"/>
</dbReference>
<dbReference type="AlphaFoldDB" id="A0A0E0KD41"/>
<evidence type="ECO:0000313" key="2">
    <source>
        <dbReference type="Proteomes" id="UP000026962"/>
    </source>
</evidence>
<reference evidence="1" key="1">
    <citation type="submission" date="2015-04" db="UniProtKB">
        <authorList>
            <consortium name="EnsemblPlants"/>
        </authorList>
    </citation>
    <scope>IDENTIFICATION</scope>
</reference>
<organism evidence="1">
    <name type="scientific">Oryza punctata</name>
    <name type="common">Red rice</name>
    <dbReference type="NCBI Taxonomy" id="4537"/>
    <lineage>
        <taxon>Eukaryota</taxon>
        <taxon>Viridiplantae</taxon>
        <taxon>Streptophyta</taxon>
        <taxon>Embryophyta</taxon>
        <taxon>Tracheophyta</taxon>
        <taxon>Spermatophyta</taxon>
        <taxon>Magnoliopsida</taxon>
        <taxon>Liliopsida</taxon>
        <taxon>Poales</taxon>
        <taxon>Poaceae</taxon>
        <taxon>BOP clade</taxon>
        <taxon>Oryzoideae</taxon>
        <taxon>Oryzeae</taxon>
        <taxon>Oryzinae</taxon>
        <taxon>Oryza</taxon>
    </lineage>
</organism>
<dbReference type="PANTHER" id="PTHR48463">
    <property type="entry name" value="DUF223 DOMAIN-CONTAINING PROTEIN"/>
    <property type="match status" value="1"/>
</dbReference>
<evidence type="ECO:0000313" key="1">
    <source>
        <dbReference type="EnsemblPlants" id="OPUNC03G15110.1"/>
    </source>
</evidence>
<dbReference type="PANTHER" id="PTHR48463:SF1">
    <property type="entry name" value="DUF223 DOMAIN-CONTAINING PROTEIN"/>
    <property type="match status" value="1"/>
</dbReference>
<dbReference type="OMA" id="CMFIRES"/>
<sequence>MDATDSKMEAIVSGENAARFKNILIVGQKYTIHGVYFKPNSWEINFRAIKMDYDCFFTRTTIVESYNLPLQFPLYPKQLTKFSDLSQPEHRNKTFVTLLDTRCDLVVIGVYANHLTTHVLQWASAIAKNHVVVGTMLQLDRTYCMFIRESLATFVCSGYRCANAHSAAAYADLFTHFLMVLGVFGS</sequence>
<name>A0A0E0KD41_ORYPU</name>
<dbReference type="Gramene" id="OPUNC03G15110.1">
    <property type="protein sequence ID" value="OPUNC03G15110.1"/>
    <property type="gene ID" value="OPUNC03G15110"/>
</dbReference>
<reference evidence="1" key="2">
    <citation type="submission" date="2018-05" db="EMBL/GenBank/DDBJ databases">
        <title>OpunRS2 (Oryza punctata Reference Sequence Version 2).</title>
        <authorList>
            <person name="Zhang J."/>
            <person name="Kudrna D."/>
            <person name="Lee S."/>
            <person name="Talag J."/>
            <person name="Welchert J."/>
            <person name="Wing R.A."/>
        </authorList>
    </citation>
    <scope>NUCLEOTIDE SEQUENCE [LARGE SCALE GENOMIC DNA]</scope>
</reference>